<dbReference type="AlphaFoldDB" id="A0AAJ5YPL4"/>
<keyword evidence="6 11" id="KW-0378">Hydrolase</keyword>
<name>A0AAJ5YPL4_9BASI</name>
<evidence type="ECO:0000259" key="13">
    <source>
        <dbReference type="SMART" id="SM00484"/>
    </source>
</evidence>
<keyword evidence="2 11" id="KW-0540">Nuclease</keyword>
<keyword evidence="11" id="KW-0597">Phosphoprotein</keyword>
<keyword evidence="9 11" id="KW-0234">DNA repair</keyword>
<evidence type="ECO:0000256" key="7">
    <source>
        <dbReference type="ARBA" id="ARBA00022839"/>
    </source>
</evidence>
<proteinExistence type="inferred from homology"/>
<keyword evidence="1 11" id="KW-0235">DNA replication</keyword>
<dbReference type="Gene3D" id="3.40.50.1010">
    <property type="entry name" value="5'-nuclease"/>
    <property type="match status" value="1"/>
</dbReference>
<keyword evidence="11" id="KW-0539">Nucleus</keyword>
<dbReference type="Proteomes" id="UP001219567">
    <property type="component" value="Chromosome 1"/>
</dbReference>
<dbReference type="GO" id="GO:0043137">
    <property type="term" value="P:DNA replication, removal of RNA primer"/>
    <property type="evidence" value="ECO:0007669"/>
    <property type="project" value="UniProtKB-UniRule"/>
</dbReference>
<dbReference type="GO" id="GO:0017108">
    <property type="term" value="F:5'-flap endonuclease activity"/>
    <property type="evidence" value="ECO:0007669"/>
    <property type="project" value="UniProtKB-UniRule"/>
</dbReference>
<dbReference type="InterPro" id="IPR023426">
    <property type="entry name" value="Flap_endonuc"/>
</dbReference>
<dbReference type="GO" id="GO:0008409">
    <property type="term" value="F:5'-3' exonuclease activity"/>
    <property type="evidence" value="ECO:0007669"/>
    <property type="project" value="UniProtKB-UniRule"/>
</dbReference>
<feature type="region of interest" description="Disordered" evidence="12">
    <location>
        <begin position="275"/>
        <end position="312"/>
    </location>
</feature>
<dbReference type="PANTHER" id="PTHR11081:SF9">
    <property type="entry name" value="FLAP ENDONUCLEASE 1"/>
    <property type="match status" value="1"/>
</dbReference>
<dbReference type="GO" id="GO:0005654">
    <property type="term" value="C:nucleoplasm"/>
    <property type="evidence" value="ECO:0007669"/>
    <property type="project" value="UniProtKB-SubCell"/>
</dbReference>
<feature type="domain" description="XPG-I" evidence="13">
    <location>
        <begin position="155"/>
        <end position="227"/>
    </location>
</feature>
<comment type="cofactor">
    <cofactor evidence="11">
        <name>Mg(2+)</name>
        <dbReference type="ChEBI" id="CHEBI:18420"/>
    </cofactor>
    <text evidence="11">Binds 2 magnesium ions per subunit. They probably participate in the reaction catalyzed by the enzyme. May bind an additional third magnesium ion after substrate binding.</text>
</comment>
<dbReference type="SUPFAM" id="SSF88723">
    <property type="entry name" value="PIN domain-like"/>
    <property type="match status" value="1"/>
</dbReference>
<dbReference type="SMART" id="SM00279">
    <property type="entry name" value="HhH2"/>
    <property type="match status" value="1"/>
</dbReference>
<evidence type="ECO:0000256" key="10">
    <source>
        <dbReference type="ARBA" id="ARBA00029382"/>
    </source>
</evidence>
<evidence type="ECO:0000256" key="9">
    <source>
        <dbReference type="ARBA" id="ARBA00023204"/>
    </source>
</evidence>
<dbReference type="InterPro" id="IPR029060">
    <property type="entry name" value="PIN-like_dom_sf"/>
</dbReference>
<dbReference type="InterPro" id="IPR006084">
    <property type="entry name" value="XPG/Rad2"/>
</dbReference>
<keyword evidence="16" id="KW-1185">Reference proteome</keyword>
<feature type="domain" description="XPG N-terminal" evidence="14">
    <location>
        <begin position="1"/>
        <end position="116"/>
    </location>
</feature>
<evidence type="ECO:0000256" key="4">
    <source>
        <dbReference type="ARBA" id="ARBA00022759"/>
    </source>
</evidence>
<dbReference type="FunFam" id="3.40.50.1010:FF:000016">
    <property type="entry name" value="Flap endonuclease 1"/>
    <property type="match status" value="1"/>
</dbReference>
<dbReference type="Pfam" id="PF00752">
    <property type="entry name" value="XPG_N"/>
    <property type="match status" value="1"/>
</dbReference>
<evidence type="ECO:0000256" key="8">
    <source>
        <dbReference type="ARBA" id="ARBA00022842"/>
    </source>
</evidence>
<protein>
    <recommendedName>
        <fullName evidence="11">Flap endonuclease 1</fullName>
        <shortName evidence="11">FEN-1</shortName>
        <ecNumber evidence="11">3.1.-.-</ecNumber>
    </recommendedName>
    <alternativeName>
        <fullName evidence="11">Flap structure-specific endonuclease 1</fullName>
    </alternativeName>
</protein>
<organism evidence="15 16">
    <name type="scientific">Malassezia yamatoensis</name>
    <dbReference type="NCBI Taxonomy" id="253288"/>
    <lineage>
        <taxon>Eukaryota</taxon>
        <taxon>Fungi</taxon>
        <taxon>Dikarya</taxon>
        <taxon>Basidiomycota</taxon>
        <taxon>Ustilaginomycotina</taxon>
        <taxon>Malasseziomycetes</taxon>
        <taxon>Malasseziales</taxon>
        <taxon>Malasseziaceae</taxon>
        <taxon>Malassezia</taxon>
    </lineage>
</organism>
<dbReference type="SMART" id="SM00485">
    <property type="entry name" value="XPGN"/>
    <property type="match status" value="1"/>
</dbReference>
<evidence type="ECO:0000256" key="5">
    <source>
        <dbReference type="ARBA" id="ARBA00022763"/>
    </source>
</evidence>
<dbReference type="InterPro" id="IPR019974">
    <property type="entry name" value="XPG_CS"/>
</dbReference>
<feature type="region of interest" description="Disordered" evidence="12">
    <location>
        <begin position="389"/>
        <end position="431"/>
    </location>
</feature>
<evidence type="ECO:0000256" key="6">
    <source>
        <dbReference type="ARBA" id="ARBA00022801"/>
    </source>
</evidence>
<dbReference type="CDD" id="cd09907">
    <property type="entry name" value="H3TH_FEN1-Euk"/>
    <property type="match status" value="1"/>
</dbReference>
<dbReference type="SUPFAM" id="SSF47807">
    <property type="entry name" value="5' to 3' exonuclease, C-terminal subdomain"/>
    <property type="match status" value="1"/>
</dbReference>
<comment type="subcellular location">
    <subcellularLocation>
        <location evidence="11">Nucleus</location>
        <location evidence="11">Nucleolus</location>
    </subcellularLocation>
    <subcellularLocation>
        <location evidence="11">Nucleus</location>
        <location evidence="11">Nucleoplasm</location>
    </subcellularLocation>
    <subcellularLocation>
        <location evidence="11">Mitochondrion</location>
    </subcellularLocation>
    <text evidence="11">Resides mostly in the nucleoli and relocalizes to the nucleoplasm upon DNA damage.</text>
</comment>
<dbReference type="EC" id="3.1.-.-" evidence="11"/>
<dbReference type="GO" id="GO:0003677">
    <property type="term" value="F:DNA binding"/>
    <property type="evidence" value="ECO:0007669"/>
    <property type="project" value="UniProtKB-UniRule"/>
</dbReference>
<dbReference type="SMART" id="SM00484">
    <property type="entry name" value="XPGI"/>
    <property type="match status" value="1"/>
</dbReference>
<evidence type="ECO:0000256" key="1">
    <source>
        <dbReference type="ARBA" id="ARBA00022705"/>
    </source>
</evidence>
<dbReference type="InterPro" id="IPR006086">
    <property type="entry name" value="XPG-I_dom"/>
</dbReference>
<keyword evidence="11" id="KW-0496">Mitochondrion</keyword>
<dbReference type="EMBL" id="CP119943">
    <property type="protein sequence ID" value="WFC97771.1"/>
    <property type="molecule type" value="Genomic_DNA"/>
</dbReference>
<keyword evidence="3 11" id="KW-0479">Metal-binding</keyword>
<feature type="compositionally biased region" description="Basic and acidic residues" evidence="12">
    <location>
        <begin position="275"/>
        <end position="308"/>
    </location>
</feature>
<dbReference type="InterPro" id="IPR036279">
    <property type="entry name" value="5-3_exonuclease_C_sf"/>
</dbReference>
<keyword evidence="5 11" id="KW-0227">DNA damage</keyword>
<keyword evidence="7 11" id="KW-0269">Exonuclease</keyword>
<evidence type="ECO:0000256" key="2">
    <source>
        <dbReference type="ARBA" id="ARBA00022722"/>
    </source>
</evidence>
<dbReference type="Pfam" id="PF00867">
    <property type="entry name" value="XPG_I"/>
    <property type="match status" value="1"/>
</dbReference>
<evidence type="ECO:0000256" key="12">
    <source>
        <dbReference type="SAM" id="MobiDB-lite"/>
    </source>
</evidence>
<evidence type="ECO:0000259" key="14">
    <source>
        <dbReference type="SMART" id="SM00485"/>
    </source>
</evidence>
<dbReference type="InterPro" id="IPR006085">
    <property type="entry name" value="XPG_DNA_repair_N"/>
</dbReference>
<dbReference type="PRINTS" id="PR00853">
    <property type="entry name" value="XPGRADSUPER"/>
</dbReference>
<dbReference type="CDD" id="cd09867">
    <property type="entry name" value="PIN_FEN1"/>
    <property type="match status" value="1"/>
</dbReference>
<reference evidence="15 16" key="1">
    <citation type="submission" date="2023-03" db="EMBL/GenBank/DDBJ databases">
        <title>Mating type loci evolution in Malassezia.</title>
        <authorList>
            <person name="Coelho M.A."/>
        </authorList>
    </citation>
    <scope>NUCLEOTIDE SEQUENCE [LARGE SCALE GENOMIC DNA]</scope>
    <source>
        <strain evidence="15 16">CBS 9725</strain>
    </source>
</reference>
<dbReference type="GO" id="GO:0005739">
    <property type="term" value="C:mitochondrion"/>
    <property type="evidence" value="ECO:0007669"/>
    <property type="project" value="UniProtKB-SubCell"/>
</dbReference>
<dbReference type="Gene3D" id="1.10.150.20">
    <property type="entry name" value="5' to 3' exonuclease, C-terminal subdomain"/>
    <property type="match status" value="1"/>
</dbReference>
<comment type="similarity">
    <text evidence="11">Belongs to the XPG/RAD2 endonuclease family. FEN1 subfamily.</text>
</comment>
<dbReference type="GO" id="GO:0005730">
    <property type="term" value="C:nucleolus"/>
    <property type="evidence" value="ECO:0007669"/>
    <property type="project" value="UniProtKB-SubCell"/>
</dbReference>
<keyword evidence="8 11" id="KW-0460">Magnesium</keyword>
<evidence type="ECO:0000256" key="11">
    <source>
        <dbReference type="HAMAP-Rule" id="MF_03140"/>
    </source>
</evidence>
<sequence length="431" mass="48645">MGIKGLTSLLADEAPSCIKQMDIKALFGRKVAIDASMSLYQFLIAVRQSDGQQMMSDTGEVTSHLLGFFYRTLRMIDYGIKPMYVFDGKPPDLKKEVVGGCHLHKLFKRFGKREEAREEEEEKKDIADNQLLDQLARRQVRPTREHNLEVQKLLTLMGIPWVVAPSEAEAQCAELARAGKVYGAGSEDMDTLTFGAPILLKNLTASEQKKLPVTEVSLPKALEELNMPMEQFVDLCLLLGCDYLDPVRGIGPKKALKLIQEFGSLDRVMEHLHQLEQDKEQKKKPQESKQEKLKTEDASDDSDKDKEVVAAPKKRAGGIQVPEFWPYEEARELFFHPDVQTGTELELKWEPPKTEEVVQFLCADKGFRFVLQRLRSEDRVRRGCEKLAKAVGQKQQGRLDGFFTVQPRSDAPSKRKSAGAAKGQPKKASRT</sequence>
<dbReference type="GO" id="GO:0006284">
    <property type="term" value="P:base-excision repair"/>
    <property type="evidence" value="ECO:0007669"/>
    <property type="project" value="UniProtKB-UniRule"/>
</dbReference>
<accession>A0AAJ5YPL4</accession>
<gene>
    <name evidence="15" type="primary">FEN1</name>
    <name evidence="15" type="ORF">MYAM1_000490</name>
</gene>
<dbReference type="HAMAP" id="MF_00614">
    <property type="entry name" value="Fen"/>
    <property type="match status" value="1"/>
</dbReference>
<evidence type="ECO:0000256" key="3">
    <source>
        <dbReference type="ARBA" id="ARBA00022723"/>
    </source>
</evidence>
<comment type="function">
    <text evidence="10 11">Structure-specific nuclease with 5'-flap endonuclease and 5'-3' exonuclease activities involved in DNA replication and repair. During DNA replication, cleaves the 5'-overhanging flap structure that is generated by displacement synthesis when DNA polymerase encounters the 5'-end of a downstream Okazaki fragment. It enters the flap from the 5'-end and then tracks to cleave the flap base, leaving a nick for ligation. Also involved in the long patch base excision repair (LP-BER) pathway, by cleaving within the apurinic/apyrimidinic (AP) site-terminated flap. Acts as a genome stabilization factor that prevents flaps from equilibrating into structures that lead to duplications and deletions. Also possesses 5'-3' exonuclease activity on nicked or gapped double-stranded DNA, and exhibits RNase H activity. Also involved in replication and repair of rDNA and in repairing mitochondrial DNA.</text>
</comment>
<dbReference type="InterPro" id="IPR008918">
    <property type="entry name" value="HhH2"/>
</dbReference>
<keyword evidence="4 11" id="KW-0255">Endonuclease</keyword>
<dbReference type="PANTHER" id="PTHR11081">
    <property type="entry name" value="FLAP ENDONUCLEASE FAMILY MEMBER"/>
    <property type="match status" value="1"/>
</dbReference>
<dbReference type="GO" id="GO:0000287">
    <property type="term" value="F:magnesium ion binding"/>
    <property type="evidence" value="ECO:0007669"/>
    <property type="project" value="UniProtKB-UniRule"/>
</dbReference>
<evidence type="ECO:0000313" key="15">
    <source>
        <dbReference type="EMBL" id="WFC97771.1"/>
    </source>
</evidence>
<dbReference type="PROSITE" id="PS00841">
    <property type="entry name" value="XPG_1"/>
    <property type="match status" value="1"/>
</dbReference>
<evidence type="ECO:0000313" key="16">
    <source>
        <dbReference type="Proteomes" id="UP001219567"/>
    </source>
</evidence>